<accession>Q24P03</accession>
<keyword evidence="3 6" id="KW-0812">Transmembrane</keyword>
<evidence type="ECO:0000256" key="5">
    <source>
        <dbReference type="ARBA" id="ARBA00023136"/>
    </source>
</evidence>
<dbReference type="InterPro" id="IPR023353">
    <property type="entry name" value="LemA-like_dom_sf"/>
</dbReference>
<organism evidence="7 8">
    <name type="scientific">Desulfitobacterium hafniense (strain Y51)</name>
    <dbReference type="NCBI Taxonomy" id="138119"/>
    <lineage>
        <taxon>Bacteria</taxon>
        <taxon>Bacillati</taxon>
        <taxon>Bacillota</taxon>
        <taxon>Clostridia</taxon>
        <taxon>Eubacteriales</taxon>
        <taxon>Desulfitobacteriaceae</taxon>
        <taxon>Desulfitobacterium</taxon>
    </lineage>
</organism>
<dbReference type="EMBL" id="AP008230">
    <property type="protein sequence ID" value="BAE86239.1"/>
    <property type="molecule type" value="Genomic_DNA"/>
</dbReference>
<dbReference type="STRING" id="138119.DSY4450"/>
<keyword evidence="5 6" id="KW-0472">Membrane</keyword>
<evidence type="ECO:0000313" key="7">
    <source>
        <dbReference type="EMBL" id="BAE86239.1"/>
    </source>
</evidence>
<evidence type="ECO:0000256" key="4">
    <source>
        <dbReference type="ARBA" id="ARBA00022989"/>
    </source>
</evidence>
<evidence type="ECO:0000256" key="1">
    <source>
        <dbReference type="ARBA" id="ARBA00004167"/>
    </source>
</evidence>
<dbReference type="HOGENOM" id="CLU_056714_0_1_9"/>
<protein>
    <recommendedName>
        <fullName evidence="9">LemA family protein</fullName>
    </recommendedName>
</protein>
<evidence type="ECO:0000256" key="6">
    <source>
        <dbReference type="SAM" id="Phobius"/>
    </source>
</evidence>
<keyword evidence="8" id="KW-1185">Reference proteome</keyword>
<comment type="subcellular location">
    <subcellularLocation>
        <location evidence="1">Membrane</location>
        <topology evidence="1">Single-pass membrane protein</topology>
    </subcellularLocation>
</comment>
<proteinExistence type="inferred from homology"/>
<dbReference type="Proteomes" id="UP000001946">
    <property type="component" value="Chromosome"/>
</dbReference>
<dbReference type="KEGG" id="dsy:DSY4450"/>
<name>Q24P03_DESHY</name>
<evidence type="ECO:0000313" key="8">
    <source>
        <dbReference type="Proteomes" id="UP000001946"/>
    </source>
</evidence>
<evidence type="ECO:0008006" key="9">
    <source>
        <dbReference type="Google" id="ProtNLM"/>
    </source>
</evidence>
<dbReference type="SUPFAM" id="SSF140478">
    <property type="entry name" value="LemA-like"/>
    <property type="match status" value="1"/>
</dbReference>
<dbReference type="eggNOG" id="COG1704">
    <property type="taxonomic scope" value="Bacteria"/>
</dbReference>
<dbReference type="PANTHER" id="PTHR34478">
    <property type="entry name" value="PROTEIN LEMA"/>
    <property type="match status" value="1"/>
</dbReference>
<comment type="similarity">
    <text evidence="2">Belongs to the LemA family.</text>
</comment>
<evidence type="ECO:0000256" key="2">
    <source>
        <dbReference type="ARBA" id="ARBA00008854"/>
    </source>
</evidence>
<keyword evidence="4 6" id="KW-1133">Transmembrane helix</keyword>
<gene>
    <name evidence="7" type="ordered locus">DSY4450</name>
</gene>
<dbReference type="InterPro" id="IPR007156">
    <property type="entry name" value="MamQ_LemA"/>
</dbReference>
<dbReference type="GO" id="GO:0016020">
    <property type="term" value="C:membrane"/>
    <property type="evidence" value="ECO:0007669"/>
    <property type="project" value="UniProtKB-SubCell"/>
</dbReference>
<dbReference type="Gene3D" id="1.20.1440.20">
    <property type="entry name" value="LemA-like domain"/>
    <property type="match status" value="1"/>
</dbReference>
<evidence type="ECO:0000256" key="3">
    <source>
        <dbReference type="ARBA" id="ARBA00022692"/>
    </source>
</evidence>
<reference evidence="7 8" key="1">
    <citation type="journal article" date="2006" name="J. Bacteriol.">
        <title>Complete genome sequence of the dehalorespiring bacterium Desulfitobacterium hafniense Y51 and comparison with Dehalococcoides ethenogenes 195.</title>
        <authorList>
            <person name="Nonaka H."/>
            <person name="Keresztes G."/>
            <person name="Shinoda Y."/>
            <person name="Ikenaga Y."/>
            <person name="Abe M."/>
            <person name="Naito K."/>
            <person name="Inatomi K."/>
            <person name="Furukawa K."/>
            <person name="Inui M."/>
            <person name="Yukawa H."/>
        </authorList>
    </citation>
    <scope>NUCLEOTIDE SEQUENCE [LARGE SCALE GENOMIC DNA]</scope>
    <source>
        <strain evidence="7 8">Y51</strain>
    </source>
</reference>
<dbReference type="AlphaFoldDB" id="Q24P03"/>
<dbReference type="PANTHER" id="PTHR34478:SF2">
    <property type="entry name" value="MEMBRANE PROTEIN"/>
    <property type="match status" value="1"/>
</dbReference>
<sequence length="191" mass="20901">MNGGSVMKKWLIPVGIIIILAMILGSGYNNLVTLSETVDSSWSQVENQLQRRADLIPNLVNTVKGYAEHESEVFTDVADARSRLIGAGSVGEAAEADAALSSALSRLLAISESYPQLKADANFRALQDELAGTENRIATARMDYNNEVQSYNTKIKHFPTNLYAGILGFDEREYFKADASAYETPTVDFSK</sequence>
<dbReference type="Pfam" id="PF04011">
    <property type="entry name" value="LemA"/>
    <property type="match status" value="1"/>
</dbReference>
<feature type="transmembrane region" description="Helical" evidence="6">
    <location>
        <begin position="10"/>
        <end position="28"/>
    </location>
</feature>